<name>C0P2P6_MAIZE</name>
<reference evidence="1" key="1">
    <citation type="journal article" date="2009" name="PLoS Genet.">
        <title>Sequencing, mapping, and analysis of 27,455 maize full-length cDNAs.</title>
        <authorList>
            <person name="Soderlund C."/>
            <person name="Descour A."/>
            <person name="Kudrna D."/>
            <person name="Bomhoff M."/>
            <person name="Boyd L."/>
            <person name="Currie J."/>
            <person name="Angelova A."/>
            <person name="Collura K."/>
            <person name="Wissotski M."/>
            <person name="Ashley E."/>
            <person name="Morrow D."/>
            <person name="Fernandes J."/>
            <person name="Walbot V."/>
            <person name="Yu Y."/>
        </authorList>
    </citation>
    <scope>NUCLEOTIDE SEQUENCE</scope>
    <source>
        <strain evidence="1">B73</strain>
    </source>
</reference>
<protein>
    <submittedName>
        <fullName evidence="1">Uncharacterized protein</fullName>
    </submittedName>
</protein>
<evidence type="ECO:0000313" key="1">
    <source>
        <dbReference type="EMBL" id="ACN27262.1"/>
    </source>
</evidence>
<organism evidence="1">
    <name type="scientific">Zea mays</name>
    <name type="common">Maize</name>
    <dbReference type="NCBI Taxonomy" id="4577"/>
    <lineage>
        <taxon>Eukaryota</taxon>
        <taxon>Viridiplantae</taxon>
        <taxon>Streptophyta</taxon>
        <taxon>Embryophyta</taxon>
        <taxon>Tracheophyta</taxon>
        <taxon>Spermatophyta</taxon>
        <taxon>Magnoliopsida</taxon>
        <taxon>Liliopsida</taxon>
        <taxon>Poales</taxon>
        <taxon>Poaceae</taxon>
        <taxon>PACMAD clade</taxon>
        <taxon>Panicoideae</taxon>
        <taxon>Andropogonodae</taxon>
        <taxon>Andropogoneae</taxon>
        <taxon>Tripsacinae</taxon>
        <taxon>Zea</taxon>
    </lineage>
</organism>
<accession>C0P2P6</accession>
<proteinExistence type="evidence at transcript level"/>
<dbReference type="AlphaFoldDB" id="C0P2P6"/>
<sequence length="154" mass="17437">MFSIYRRHCPMWIHSGSHSEQPEGVLAAVRHVEEAVLVLVLLVDGGHQSSCRDNNVTGGGHRGRFCFIFPQHWYDNRRNYCPVPVGGRVFFTKMKIAFSALSLIRFRTTYTNCPTVRSAGTRYLQAITIHISGATQMLQLVLPCTDKQDLILMN</sequence>
<dbReference type="EMBL" id="BT062565">
    <property type="protein sequence ID" value="ACN27262.1"/>
    <property type="molecule type" value="mRNA"/>
</dbReference>
<reference evidence="1" key="2">
    <citation type="submission" date="2012-06" db="EMBL/GenBank/DDBJ databases">
        <authorList>
            <person name="Yu Y."/>
            <person name="Currie J."/>
            <person name="Lomeli R."/>
            <person name="Angelova A."/>
            <person name="Collura K."/>
            <person name="Wissotski M."/>
            <person name="Campos D."/>
            <person name="Kudrna D."/>
            <person name="Golser W."/>
            <person name="Ashely E."/>
            <person name="Descour A."/>
            <person name="Fernandes J."/>
            <person name="Soderlund C."/>
            <person name="Walbot V."/>
        </authorList>
    </citation>
    <scope>NUCLEOTIDE SEQUENCE</scope>
    <source>
        <strain evidence="1">B73</strain>
    </source>
</reference>